<evidence type="ECO:0000313" key="3">
    <source>
        <dbReference type="Proteomes" id="UP001637994"/>
    </source>
</evidence>
<dbReference type="RefSeq" id="WP_106460817.1">
    <property type="nucleotide sequence ID" value="NZ_JBGMEF010000001.1"/>
</dbReference>
<accession>A0ABW9MBD2</accession>
<protein>
    <submittedName>
        <fullName evidence="2">Uncharacterized protein</fullName>
    </submittedName>
</protein>
<proteinExistence type="predicted"/>
<organism evidence="2 3">
    <name type="scientific">Anaerococcus kampingae</name>
    <dbReference type="NCBI Taxonomy" id="3115614"/>
    <lineage>
        <taxon>Bacteria</taxon>
        <taxon>Bacillati</taxon>
        <taxon>Bacillota</taxon>
        <taxon>Tissierellia</taxon>
        <taxon>Tissierellales</taxon>
        <taxon>Peptoniphilaceae</taxon>
        <taxon>Anaerococcus</taxon>
    </lineage>
</organism>
<gene>
    <name evidence="2" type="ORF">ACCQ42_00235</name>
</gene>
<feature type="transmembrane region" description="Helical" evidence="1">
    <location>
        <begin position="61"/>
        <end position="81"/>
    </location>
</feature>
<feature type="transmembrane region" description="Helical" evidence="1">
    <location>
        <begin position="31"/>
        <end position="49"/>
    </location>
</feature>
<keyword evidence="1" id="KW-1133">Transmembrane helix</keyword>
<keyword evidence="3" id="KW-1185">Reference proteome</keyword>
<keyword evidence="1" id="KW-0472">Membrane</keyword>
<sequence length="130" mass="15006">MIKIDVFKELKALLILIFIGSSIFFVREELFLAYLILISIFTLILNFYIKINELVVTKQFFLIFISLINVFSLVFVIQYLLRGEINSKLLELVFANFMVKANSLYYVGWLFVMTFGILVNQNIGGGDSGR</sequence>
<reference evidence="2 3" key="1">
    <citation type="journal article" date="2025" name="Anaerobe">
        <title>Description of Anaerococcus kampingiae sp. nov., Anaerococcus groningensis sp. nov., Anaerococcus martiniensis sp. nov., and Anaerococcus cruorum sp. nov., isolated from human clinical specimens.</title>
        <authorList>
            <person name="Boiten K.E."/>
            <person name="Meijer J."/>
            <person name="van Wezel E.M."/>
            <person name="Veloo A.C.M."/>
        </authorList>
    </citation>
    <scope>NUCLEOTIDE SEQUENCE [LARGE SCALE GENOMIC DNA]</scope>
    <source>
        <strain evidence="2 3">ENR0874</strain>
    </source>
</reference>
<dbReference type="EMBL" id="JBGMEF010000001">
    <property type="protein sequence ID" value="MFO3666214.1"/>
    <property type="molecule type" value="Genomic_DNA"/>
</dbReference>
<evidence type="ECO:0000256" key="1">
    <source>
        <dbReference type="SAM" id="Phobius"/>
    </source>
</evidence>
<name>A0ABW9MBD2_9FIRM</name>
<keyword evidence="1" id="KW-0812">Transmembrane</keyword>
<evidence type="ECO:0000313" key="2">
    <source>
        <dbReference type="EMBL" id="MFO3666214.1"/>
    </source>
</evidence>
<feature type="transmembrane region" description="Helical" evidence="1">
    <location>
        <begin position="101"/>
        <end position="120"/>
    </location>
</feature>
<feature type="transmembrane region" description="Helical" evidence="1">
    <location>
        <begin position="7"/>
        <end position="25"/>
    </location>
</feature>
<dbReference type="Proteomes" id="UP001637994">
    <property type="component" value="Unassembled WGS sequence"/>
</dbReference>
<comment type="caution">
    <text evidence="2">The sequence shown here is derived from an EMBL/GenBank/DDBJ whole genome shotgun (WGS) entry which is preliminary data.</text>
</comment>